<dbReference type="Proteomes" id="UP000799536">
    <property type="component" value="Unassembled WGS sequence"/>
</dbReference>
<dbReference type="OrthoDB" id="3934095at2759"/>
<evidence type="ECO:0000313" key="2">
    <source>
        <dbReference type="EMBL" id="KAF2200820.1"/>
    </source>
</evidence>
<feature type="compositionally biased region" description="Low complexity" evidence="1">
    <location>
        <begin position="72"/>
        <end position="84"/>
    </location>
</feature>
<keyword evidence="3" id="KW-1185">Reference proteome</keyword>
<feature type="region of interest" description="Disordered" evidence="1">
    <location>
        <begin position="1"/>
        <end position="47"/>
    </location>
</feature>
<proteinExistence type="predicted"/>
<comment type="caution">
    <text evidence="2">The sequence shown here is derived from an EMBL/GenBank/DDBJ whole genome shotgun (WGS) entry which is preliminary data.</text>
</comment>
<feature type="region of interest" description="Disordered" evidence="1">
    <location>
        <begin position="69"/>
        <end position="157"/>
    </location>
</feature>
<organism evidence="2 3">
    <name type="scientific">Delitschia confertaspora ATCC 74209</name>
    <dbReference type="NCBI Taxonomy" id="1513339"/>
    <lineage>
        <taxon>Eukaryota</taxon>
        <taxon>Fungi</taxon>
        <taxon>Dikarya</taxon>
        <taxon>Ascomycota</taxon>
        <taxon>Pezizomycotina</taxon>
        <taxon>Dothideomycetes</taxon>
        <taxon>Pleosporomycetidae</taxon>
        <taxon>Pleosporales</taxon>
        <taxon>Delitschiaceae</taxon>
        <taxon>Delitschia</taxon>
    </lineage>
</organism>
<feature type="compositionally biased region" description="Low complexity" evidence="1">
    <location>
        <begin position="99"/>
        <end position="129"/>
    </location>
</feature>
<evidence type="ECO:0000256" key="1">
    <source>
        <dbReference type="SAM" id="MobiDB-lite"/>
    </source>
</evidence>
<dbReference type="AlphaFoldDB" id="A0A9P4JKK2"/>
<accession>A0A9P4JKK2</accession>
<name>A0A9P4JKK2_9PLEO</name>
<sequence length="193" mass="21259">MDSPPTLIPPPLRIRNPNYRQKHRLPHSRPILPRSESTQGLVPDPLFSKRITPDTILVTVLELSPATPIANPVSSPSSPSAPTSNWNHVFPGSSPPSSPGTRPRPLSSLSYSSSSSSSSTWITSTSTTPWTPPPPRPLRRKSSPRMETLRSLREKDSDACLQRIYERQTSAYLDGSMLRSFHVSSKLGREVGD</sequence>
<feature type="compositionally biased region" description="Pro residues" evidence="1">
    <location>
        <begin position="1"/>
        <end position="12"/>
    </location>
</feature>
<feature type="compositionally biased region" description="Basic and acidic residues" evidence="1">
    <location>
        <begin position="147"/>
        <end position="157"/>
    </location>
</feature>
<dbReference type="EMBL" id="ML994003">
    <property type="protein sequence ID" value="KAF2200820.1"/>
    <property type="molecule type" value="Genomic_DNA"/>
</dbReference>
<reference evidence="2" key="1">
    <citation type="journal article" date="2020" name="Stud. Mycol.">
        <title>101 Dothideomycetes genomes: a test case for predicting lifestyles and emergence of pathogens.</title>
        <authorList>
            <person name="Haridas S."/>
            <person name="Albert R."/>
            <person name="Binder M."/>
            <person name="Bloem J."/>
            <person name="Labutti K."/>
            <person name="Salamov A."/>
            <person name="Andreopoulos B."/>
            <person name="Baker S."/>
            <person name="Barry K."/>
            <person name="Bills G."/>
            <person name="Bluhm B."/>
            <person name="Cannon C."/>
            <person name="Castanera R."/>
            <person name="Culley D."/>
            <person name="Daum C."/>
            <person name="Ezra D."/>
            <person name="Gonzalez J."/>
            <person name="Henrissat B."/>
            <person name="Kuo A."/>
            <person name="Liang C."/>
            <person name="Lipzen A."/>
            <person name="Lutzoni F."/>
            <person name="Magnuson J."/>
            <person name="Mondo S."/>
            <person name="Nolan M."/>
            <person name="Ohm R."/>
            <person name="Pangilinan J."/>
            <person name="Park H.-J."/>
            <person name="Ramirez L."/>
            <person name="Alfaro M."/>
            <person name="Sun H."/>
            <person name="Tritt A."/>
            <person name="Yoshinaga Y."/>
            <person name="Zwiers L.-H."/>
            <person name="Turgeon B."/>
            <person name="Goodwin S."/>
            <person name="Spatafora J."/>
            <person name="Crous P."/>
            <person name="Grigoriev I."/>
        </authorList>
    </citation>
    <scope>NUCLEOTIDE SEQUENCE</scope>
    <source>
        <strain evidence="2">ATCC 74209</strain>
    </source>
</reference>
<gene>
    <name evidence="2" type="ORF">GQ43DRAFT_57423</name>
</gene>
<evidence type="ECO:0000313" key="3">
    <source>
        <dbReference type="Proteomes" id="UP000799536"/>
    </source>
</evidence>
<protein>
    <submittedName>
        <fullName evidence="2">Uncharacterized protein</fullName>
    </submittedName>
</protein>